<keyword evidence="1" id="KW-0732">Signal</keyword>
<dbReference type="RefSeq" id="WP_255186688.1">
    <property type="nucleotide sequence ID" value="NZ_CP113517.1"/>
</dbReference>
<proteinExistence type="predicted"/>
<organism evidence="2 3">
    <name type="scientific">Methylomonas rapida</name>
    <dbReference type="NCBI Taxonomy" id="2963939"/>
    <lineage>
        <taxon>Bacteria</taxon>
        <taxon>Pseudomonadati</taxon>
        <taxon>Pseudomonadota</taxon>
        <taxon>Gammaproteobacteria</taxon>
        <taxon>Methylococcales</taxon>
        <taxon>Methylococcaceae</taxon>
        <taxon>Methylomonas</taxon>
    </lineage>
</organism>
<protein>
    <recommendedName>
        <fullName evidence="4">Secreted protein</fullName>
    </recommendedName>
</protein>
<evidence type="ECO:0000313" key="3">
    <source>
        <dbReference type="Proteomes" id="UP001162780"/>
    </source>
</evidence>
<keyword evidence="3" id="KW-1185">Reference proteome</keyword>
<accession>A0ABY7GMQ9</accession>
<feature type="signal peptide" evidence="1">
    <location>
        <begin position="1"/>
        <end position="24"/>
    </location>
</feature>
<sequence>MTKTKLALAIAGAVLSASASTASAHVMYNTFTTVAATQTDGWTRVYDGTDADAVATGPESQGNKGSLVPWLGTSGGALPFGYTGSSHLNWAATIHGAGDSLEVSSANALEHYGFAAEIDTGGGAWNDNGTDKDGNLTTTGPTGWKHQTDIGLIKSLVTQNVTLNLSTVNGLFSRFGVTVFEGMDTNTGNYSHHGAWNNASNPFTKDNPFGTTGLTNIGYSDNVDSINGYTFLAEAGKVYSIYLGGVGFSRWNSGVDGYALSITSAPVPVPGAVWLFGSAIAGLVGFGRRKTAVAA</sequence>
<evidence type="ECO:0008006" key="4">
    <source>
        <dbReference type="Google" id="ProtNLM"/>
    </source>
</evidence>
<name>A0ABY7GMQ9_9GAMM</name>
<reference evidence="2" key="1">
    <citation type="submission" date="2022-11" db="EMBL/GenBank/DDBJ databases">
        <title>Methylomonas rapida sp. nov., Carotenoid-Producing Obligate Methanotrophs with High Growth Characteristics and Biotechnological Potential.</title>
        <authorList>
            <person name="Tikhonova E.N."/>
            <person name="Suleimanov R.Z."/>
            <person name="Miroshnikov K."/>
            <person name="Oshkin I.Y."/>
            <person name="Belova S.E."/>
            <person name="Danilova O.V."/>
            <person name="Ashikhmin A."/>
            <person name="Konopkin A."/>
            <person name="But S.Y."/>
            <person name="Khmelenina V.N."/>
            <person name="Kuznetsov N."/>
            <person name="Pimenov N.V."/>
            <person name="Dedysh S.N."/>
        </authorList>
    </citation>
    <scope>NUCLEOTIDE SEQUENCE</scope>
    <source>
        <strain evidence="2">MP1</strain>
    </source>
</reference>
<evidence type="ECO:0000256" key="1">
    <source>
        <dbReference type="SAM" id="SignalP"/>
    </source>
</evidence>
<evidence type="ECO:0000313" key="2">
    <source>
        <dbReference type="EMBL" id="WAR45780.1"/>
    </source>
</evidence>
<dbReference type="Proteomes" id="UP001162780">
    <property type="component" value="Chromosome"/>
</dbReference>
<dbReference type="EMBL" id="CP113517">
    <property type="protein sequence ID" value="WAR45780.1"/>
    <property type="molecule type" value="Genomic_DNA"/>
</dbReference>
<feature type="chain" id="PRO_5046526402" description="Secreted protein" evidence="1">
    <location>
        <begin position="25"/>
        <end position="295"/>
    </location>
</feature>
<gene>
    <name evidence="2" type="ORF">NM686_004505</name>
</gene>